<keyword evidence="8" id="KW-1185">Reference proteome</keyword>
<evidence type="ECO:0000256" key="4">
    <source>
        <dbReference type="ARBA" id="ARBA00022989"/>
    </source>
</evidence>
<evidence type="ECO:0000256" key="2">
    <source>
        <dbReference type="ARBA" id="ARBA00022475"/>
    </source>
</evidence>
<feature type="domain" description="RDD" evidence="6">
    <location>
        <begin position="117"/>
        <end position="236"/>
    </location>
</feature>
<protein>
    <submittedName>
        <fullName evidence="7">RDD family protein</fullName>
    </submittedName>
</protein>
<gene>
    <name evidence="7" type="ORF">DY218_24185</name>
</gene>
<keyword evidence="5" id="KW-0472">Membrane</keyword>
<dbReference type="PANTHER" id="PTHR36115:SF4">
    <property type="entry name" value="MEMBRANE PROTEIN"/>
    <property type="match status" value="1"/>
</dbReference>
<comment type="subcellular location">
    <subcellularLocation>
        <location evidence="1">Cell membrane</location>
        <topology evidence="1">Multi-pass membrane protein</topology>
    </subcellularLocation>
</comment>
<reference evidence="7 8" key="1">
    <citation type="submission" date="2018-08" db="EMBL/GenBank/DDBJ databases">
        <title>Isolation, diversity and antifungal activity of Actinobacteria from wheat.</title>
        <authorList>
            <person name="Han C."/>
        </authorList>
    </citation>
    <scope>NUCLEOTIDE SEQUENCE [LARGE SCALE GENOMIC DNA]</scope>
    <source>
        <strain evidence="7 8">NEAU-YY421</strain>
    </source>
</reference>
<accession>A0A372M0U4</accession>
<sequence length="248" mass="27157">MATDCWEPYAIRRSGRPDAGSPFVKRVLLHPNPTRCAAWCVPDVCQGCRPSEAPPDSRRNAHPDRCQMALLRRISNLVGELPGRFDIPSGDRMPADADESRAPYATGYLGDRPLHQLASPSRRFGAFLLDEAILAPLPVLLVVLNSGSRRWTTALVLHLVLCALYSPVSTARWGGTPGKLVLGMRVVQAADGQHLSYGRAAERLLTQLAFTCTPLLGALNCLWCCGDRSRCLHDVVVGSLVIRVPWTR</sequence>
<keyword evidence="4" id="KW-1133">Transmembrane helix</keyword>
<evidence type="ECO:0000256" key="5">
    <source>
        <dbReference type="ARBA" id="ARBA00023136"/>
    </source>
</evidence>
<dbReference type="InterPro" id="IPR051791">
    <property type="entry name" value="Pra-immunoreactive"/>
</dbReference>
<evidence type="ECO:0000256" key="3">
    <source>
        <dbReference type="ARBA" id="ARBA00022692"/>
    </source>
</evidence>
<dbReference type="PANTHER" id="PTHR36115">
    <property type="entry name" value="PROLINE-RICH ANTIGEN HOMOLOG-RELATED"/>
    <property type="match status" value="1"/>
</dbReference>
<keyword evidence="2" id="KW-1003">Cell membrane</keyword>
<evidence type="ECO:0000313" key="7">
    <source>
        <dbReference type="EMBL" id="RFU84145.1"/>
    </source>
</evidence>
<organism evidence="7 8">
    <name type="scientific">Streptomyces triticagri</name>
    <dbReference type="NCBI Taxonomy" id="2293568"/>
    <lineage>
        <taxon>Bacteria</taxon>
        <taxon>Bacillati</taxon>
        <taxon>Actinomycetota</taxon>
        <taxon>Actinomycetes</taxon>
        <taxon>Kitasatosporales</taxon>
        <taxon>Streptomycetaceae</taxon>
        <taxon>Streptomyces</taxon>
    </lineage>
</organism>
<dbReference type="GO" id="GO:0005886">
    <property type="term" value="C:plasma membrane"/>
    <property type="evidence" value="ECO:0007669"/>
    <property type="project" value="UniProtKB-SubCell"/>
</dbReference>
<dbReference type="Pfam" id="PF06271">
    <property type="entry name" value="RDD"/>
    <property type="match status" value="1"/>
</dbReference>
<dbReference type="InterPro" id="IPR010432">
    <property type="entry name" value="RDD"/>
</dbReference>
<evidence type="ECO:0000256" key="1">
    <source>
        <dbReference type="ARBA" id="ARBA00004651"/>
    </source>
</evidence>
<proteinExistence type="predicted"/>
<evidence type="ECO:0000259" key="6">
    <source>
        <dbReference type="Pfam" id="PF06271"/>
    </source>
</evidence>
<dbReference type="AlphaFoldDB" id="A0A372M0U4"/>
<evidence type="ECO:0000313" key="8">
    <source>
        <dbReference type="Proteomes" id="UP000263094"/>
    </source>
</evidence>
<dbReference type="Proteomes" id="UP000263094">
    <property type="component" value="Unassembled WGS sequence"/>
</dbReference>
<dbReference type="EMBL" id="QUAK01000124">
    <property type="protein sequence ID" value="RFU84145.1"/>
    <property type="molecule type" value="Genomic_DNA"/>
</dbReference>
<name>A0A372M0U4_9ACTN</name>
<comment type="caution">
    <text evidence="7">The sequence shown here is derived from an EMBL/GenBank/DDBJ whole genome shotgun (WGS) entry which is preliminary data.</text>
</comment>
<keyword evidence="3" id="KW-0812">Transmembrane</keyword>